<proteinExistence type="predicted"/>
<reference evidence="2 3" key="1">
    <citation type="submission" date="2017-11" db="EMBL/GenBank/DDBJ databases">
        <title>Comparative genomics of Botrytis spp.</title>
        <authorList>
            <person name="Valero-Jimenez C.A."/>
            <person name="Tapia P."/>
            <person name="Veloso J."/>
            <person name="Silva-Moreno E."/>
            <person name="Staats M."/>
            <person name="Valdes J.H."/>
            <person name="Van Kan J.A.L."/>
        </authorList>
    </citation>
    <scope>NUCLEOTIDE SEQUENCE [LARGE SCALE GENOMIC DNA]</scope>
    <source>
        <strain evidence="2 3">MUCL2830</strain>
    </source>
</reference>
<feature type="compositionally biased region" description="Low complexity" evidence="1">
    <location>
        <begin position="316"/>
        <end position="339"/>
    </location>
</feature>
<feature type="region of interest" description="Disordered" evidence="1">
    <location>
        <begin position="155"/>
        <end position="184"/>
    </location>
</feature>
<accession>A0A4Y8CH62</accession>
<dbReference type="AlphaFoldDB" id="A0A4Y8CH62"/>
<feature type="compositionally biased region" description="Basic and acidic residues" evidence="1">
    <location>
        <begin position="35"/>
        <end position="56"/>
    </location>
</feature>
<comment type="caution">
    <text evidence="2">The sequence shown here is derived from an EMBL/GenBank/DDBJ whole genome shotgun (WGS) entry which is preliminary data.</text>
</comment>
<feature type="compositionally biased region" description="Polar residues" evidence="1">
    <location>
        <begin position="220"/>
        <end position="236"/>
    </location>
</feature>
<protein>
    <submittedName>
        <fullName evidence="2">Uncharacterized protein</fullName>
    </submittedName>
</protein>
<gene>
    <name evidence="2" type="ORF">BOTCAL_0726g00030</name>
</gene>
<evidence type="ECO:0000313" key="3">
    <source>
        <dbReference type="Proteomes" id="UP000297299"/>
    </source>
</evidence>
<sequence length="487" mass="52929">MVPPPSVPRASSTSGYYLDDQSRVTVTEDPSDSEGQEKMKFYDFKETKPSKSRHAESGYAESGYAESGHSKSRHSESRPSLSKHSSSRDSKRAPSTTSSRSSSMIKLEKEKKSGHRSSLSTINEQAARDTGDIQDVLPSYILELYIYSKFYASASSKKEKERKKMVKEAEPDDSISHYSGNNYYEEKAKYSNRTSFRKGLEQLSVASGRDSGQDRPYSDGGSSASEETVRNTQSQTGGKGSLRERERGRRPSAISKALAPRNDGRGGPLSSYGGSVSCNVRFNDEVKPKDSASYIEPYQENPARDNDRHRHRHHSSASQGGSALSSSSMTLPSSSLGASRKYNGRGQSSVGGRSDVTAKTKGKCSTRSGQGSLYNDDMKRLAIFPTEGSRVPSHRGGGGSQSPSSHSYQDPGCHGDYPEPTSGAMVRHGEGRPQSSHGRYSQVPSFCCDQDSQYSDYNPHHHRGRSAKTAISAKKAGIPLSYTGGGE</sequence>
<dbReference type="Proteomes" id="UP000297299">
    <property type="component" value="Unassembled WGS sequence"/>
</dbReference>
<feature type="compositionally biased region" description="Polar residues" evidence="1">
    <location>
        <begin position="363"/>
        <end position="373"/>
    </location>
</feature>
<organism evidence="2 3">
    <name type="scientific">Botryotinia calthae</name>
    <dbReference type="NCBI Taxonomy" id="38488"/>
    <lineage>
        <taxon>Eukaryota</taxon>
        <taxon>Fungi</taxon>
        <taxon>Dikarya</taxon>
        <taxon>Ascomycota</taxon>
        <taxon>Pezizomycotina</taxon>
        <taxon>Leotiomycetes</taxon>
        <taxon>Helotiales</taxon>
        <taxon>Sclerotiniaceae</taxon>
        <taxon>Botryotinia</taxon>
    </lineage>
</organism>
<feature type="region of interest" description="Disordered" evidence="1">
    <location>
        <begin position="201"/>
        <end position="471"/>
    </location>
</feature>
<feature type="compositionally biased region" description="Polar residues" evidence="1">
    <location>
        <begin position="433"/>
        <end position="456"/>
    </location>
</feature>
<evidence type="ECO:0000256" key="1">
    <source>
        <dbReference type="SAM" id="MobiDB-lite"/>
    </source>
</evidence>
<dbReference type="EMBL" id="PHWZ01000722">
    <property type="protein sequence ID" value="TEY32557.1"/>
    <property type="molecule type" value="Genomic_DNA"/>
</dbReference>
<keyword evidence="3" id="KW-1185">Reference proteome</keyword>
<evidence type="ECO:0000313" key="2">
    <source>
        <dbReference type="EMBL" id="TEY32557.1"/>
    </source>
</evidence>
<name>A0A4Y8CH62_9HELO</name>
<feature type="region of interest" description="Disordered" evidence="1">
    <location>
        <begin position="1"/>
        <end position="133"/>
    </location>
</feature>